<dbReference type="Proteomes" id="UP000015559">
    <property type="component" value="Chromosome"/>
</dbReference>
<dbReference type="PIRSF" id="PIRSF018472">
    <property type="entry name" value="MreD_proteobac"/>
    <property type="match status" value="1"/>
</dbReference>
<evidence type="ECO:0000313" key="10">
    <source>
        <dbReference type="Proteomes" id="UP000015559"/>
    </source>
</evidence>
<keyword evidence="7 8" id="KW-0472">Membrane</keyword>
<proteinExistence type="inferred from homology"/>
<evidence type="ECO:0000256" key="5">
    <source>
        <dbReference type="ARBA" id="ARBA00022960"/>
    </source>
</evidence>
<dbReference type="AlphaFoldDB" id="S6AAQ0"/>
<evidence type="ECO:0000256" key="3">
    <source>
        <dbReference type="ARBA" id="ARBA00022475"/>
    </source>
</evidence>
<keyword evidence="3" id="KW-1003">Cell membrane</keyword>
<feature type="transmembrane region" description="Helical" evidence="8">
    <location>
        <begin position="140"/>
        <end position="160"/>
    </location>
</feature>
<dbReference type="STRING" id="1163617.SCD_n00099"/>
<feature type="transmembrane region" description="Helical" evidence="8">
    <location>
        <begin position="113"/>
        <end position="134"/>
    </location>
</feature>
<comment type="subcellular location">
    <subcellularLocation>
        <location evidence="1">Cell membrane</location>
        <topology evidence="1">Multi-pass membrane protein</topology>
    </subcellularLocation>
</comment>
<sequence>MHYAGAPELLKPASRKFIFFTLVSGLLINLLPWQGLALSFRPDFVALVLLFWAIREPRKLGFAAAWIAGLMMDVGDGVILGQHAFAYSLGVYAAIVLHRRIQRFTLWKQASHVLLLLLLLQTTMLIIRLFGGGVFPGPSYFFSCLTGAMLWPVLSLLFLLPQRGRPNADSVYSAGHK</sequence>
<reference evidence="9 10" key="1">
    <citation type="journal article" date="2012" name="Appl. Environ. Microbiol.">
        <title>Draft genome sequence of a psychrotolerant sulfur-oxidizing bacterium, Sulfuricella denitrificans skB26, and proteomic insights into cold adaptation.</title>
        <authorList>
            <person name="Watanabe T."/>
            <person name="Kojima H."/>
            <person name="Fukui M."/>
        </authorList>
    </citation>
    <scope>NUCLEOTIDE SEQUENCE [LARGE SCALE GENOMIC DNA]</scope>
    <source>
        <strain evidence="10">skB26</strain>
    </source>
</reference>
<feature type="transmembrane region" description="Helical" evidence="8">
    <location>
        <begin position="17"/>
        <end position="40"/>
    </location>
</feature>
<dbReference type="PANTHER" id="PTHR37484:SF1">
    <property type="entry name" value="ROD SHAPE-DETERMINING PROTEIN MRED"/>
    <property type="match status" value="1"/>
</dbReference>
<protein>
    <submittedName>
        <fullName evidence="9">MreD rod shape-determining protein, partial</fullName>
    </submittedName>
</protein>
<keyword evidence="10" id="KW-1185">Reference proteome</keyword>
<dbReference type="eggNOG" id="COG2891">
    <property type="taxonomic scope" value="Bacteria"/>
</dbReference>
<dbReference type="GO" id="GO:0008360">
    <property type="term" value="P:regulation of cell shape"/>
    <property type="evidence" value="ECO:0007669"/>
    <property type="project" value="UniProtKB-KW"/>
</dbReference>
<dbReference type="RefSeq" id="WP_009207107.1">
    <property type="nucleotide sequence ID" value="NC_022357.1"/>
</dbReference>
<gene>
    <name evidence="9" type="ORF">SCD_n00099</name>
</gene>
<keyword evidence="5" id="KW-0133">Cell shape</keyword>
<dbReference type="KEGG" id="sdr:SCD_n00099"/>
<comment type="similarity">
    <text evidence="2">Belongs to the MreD family.</text>
</comment>
<keyword evidence="4 8" id="KW-0812">Transmembrane</keyword>
<evidence type="ECO:0000256" key="2">
    <source>
        <dbReference type="ARBA" id="ARBA00007776"/>
    </source>
</evidence>
<accession>S6AAQ0</accession>
<dbReference type="InterPro" id="IPR007227">
    <property type="entry name" value="Cell_shape_determining_MreD"/>
</dbReference>
<dbReference type="InterPro" id="IPR026034">
    <property type="entry name" value="MreD_proteobac"/>
</dbReference>
<dbReference type="Pfam" id="PF04093">
    <property type="entry name" value="MreD"/>
    <property type="match status" value="1"/>
</dbReference>
<feature type="transmembrane region" description="Helical" evidence="8">
    <location>
        <begin position="85"/>
        <end position="101"/>
    </location>
</feature>
<dbReference type="OrthoDB" id="5297408at2"/>
<keyword evidence="6 8" id="KW-1133">Transmembrane helix</keyword>
<evidence type="ECO:0000313" key="9">
    <source>
        <dbReference type="EMBL" id="BAN33948.1"/>
    </source>
</evidence>
<dbReference type="HOGENOM" id="CLU_119315_1_0_4"/>
<dbReference type="GO" id="GO:0005886">
    <property type="term" value="C:plasma membrane"/>
    <property type="evidence" value="ECO:0007669"/>
    <property type="project" value="UniProtKB-SubCell"/>
</dbReference>
<evidence type="ECO:0000256" key="7">
    <source>
        <dbReference type="ARBA" id="ARBA00023136"/>
    </source>
</evidence>
<evidence type="ECO:0000256" key="6">
    <source>
        <dbReference type="ARBA" id="ARBA00022989"/>
    </source>
</evidence>
<evidence type="ECO:0000256" key="4">
    <source>
        <dbReference type="ARBA" id="ARBA00022692"/>
    </source>
</evidence>
<dbReference type="NCBIfam" id="TIGR03426">
    <property type="entry name" value="shape_MreD"/>
    <property type="match status" value="1"/>
</dbReference>
<dbReference type="PANTHER" id="PTHR37484">
    <property type="entry name" value="ROD SHAPE-DETERMINING PROTEIN MRED"/>
    <property type="match status" value="1"/>
</dbReference>
<evidence type="ECO:0000256" key="8">
    <source>
        <dbReference type="SAM" id="Phobius"/>
    </source>
</evidence>
<evidence type="ECO:0000256" key="1">
    <source>
        <dbReference type="ARBA" id="ARBA00004651"/>
    </source>
</evidence>
<dbReference type="EMBL" id="AP013066">
    <property type="protein sequence ID" value="BAN33948.1"/>
    <property type="molecule type" value="Genomic_DNA"/>
</dbReference>
<name>S6AAQ0_SULDS</name>
<organism evidence="9 10">
    <name type="scientific">Sulfuricella denitrificans (strain DSM 22764 / NBRC 105220 / skB26)</name>
    <dbReference type="NCBI Taxonomy" id="1163617"/>
    <lineage>
        <taxon>Bacteria</taxon>
        <taxon>Pseudomonadati</taxon>
        <taxon>Pseudomonadota</taxon>
        <taxon>Betaproteobacteria</taxon>
        <taxon>Nitrosomonadales</taxon>
        <taxon>Sulfuricellaceae</taxon>
        <taxon>Sulfuricella</taxon>
    </lineage>
</organism>